<keyword evidence="2" id="KW-1133">Transmembrane helix</keyword>
<dbReference type="OrthoDB" id="6365851at2759"/>
<feature type="region of interest" description="Disordered" evidence="1">
    <location>
        <begin position="201"/>
        <end position="221"/>
    </location>
</feature>
<feature type="transmembrane region" description="Helical" evidence="2">
    <location>
        <begin position="82"/>
        <end position="104"/>
    </location>
</feature>
<organism evidence="3 4">
    <name type="scientific">Penaeus vannamei</name>
    <name type="common">Whiteleg shrimp</name>
    <name type="synonym">Litopenaeus vannamei</name>
    <dbReference type="NCBI Taxonomy" id="6689"/>
    <lineage>
        <taxon>Eukaryota</taxon>
        <taxon>Metazoa</taxon>
        <taxon>Ecdysozoa</taxon>
        <taxon>Arthropoda</taxon>
        <taxon>Crustacea</taxon>
        <taxon>Multicrustacea</taxon>
        <taxon>Malacostraca</taxon>
        <taxon>Eumalacostraca</taxon>
        <taxon>Eucarida</taxon>
        <taxon>Decapoda</taxon>
        <taxon>Dendrobranchiata</taxon>
        <taxon>Penaeoidea</taxon>
        <taxon>Penaeidae</taxon>
        <taxon>Penaeus</taxon>
    </lineage>
</organism>
<protein>
    <submittedName>
        <fullName evidence="3">Uncharacterized protein</fullName>
    </submittedName>
</protein>
<feature type="transmembrane region" description="Helical" evidence="2">
    <location>
        <begin position="116"/>
        <end position="132"/>
    </location>
</feature>
<keyword evidence="4" id="KW-1185">Reference proteome</keyword>
<evidence type="ECO:0000313" key="4">
    <source>
        <dbReference type="Proteomes" id="UP000283509"/>
    </source>
</evidence>
<evidence type="ECO:0000313" key="3">
    <source>
        <dbReference type="EMBL" id="ROT75866.1"/>
    </source>
</evidence>
<comment type="caution">
    <text evidence="3">The sequence shown here is derived from an EMBL/GenBank/DDBJ whole genome shotgun (WGS) entry which is preliminary data.</text>
</comment>
<dbReference type="EMBL" id="QCYY01001721">
    <property type="protein sequence ID" value="ROT75866.1"/>
    <property type="molecule type" value="Genomic_DNA"/>
</dbReference>
<reference evidence="3 4" key="1">
    <citation type="submission" date="2018-04" db="EMBL/GenBank/DDBJ databases">
        <authorList>
            <person name="Zhang X."/>
            <person name="Yuan J."/>
            <person name="Li F."/>
            <person name="Xiang J."/>
        </authorList>
    </citation>
    <scope>NUCLEOTIDE SEQUENCE [LARGE SCALE GENOMIC DNA]</scope>
    <source>
        <tissue evidence="3">Muscle</tissue>
    </source>
</reference>
<accession>A0A423THD1</accession>
<evidence type="ECO:0000256" key="1">
    <source>
        <dbReference type="SAM" id="MobiDB-lite"/>
    </source>
</evidence>
<evidence type="ECO:0000256" key="2">
    <source>
        <dbReference type="SAM" id="Phobius"/>
    </source>
</evidence>
<keyword evidence="2" id="KW-0812">Transmembrane</keyword>
<proteinExistence type="predicted"/>
<sequence>MTQHSIPSPCPLLFPPPISPPCPHPFLPAFLPCPPLPPPPPPLSQTHAAFLIKKDAPTTSLQCHSRSPRRSNRIPAASDMKLWVDVLLVLAVVLGPPVVTVGSLQYYGPEGVNCGLVLSGVYLMLVVVALVVRRKRQSAGGDDTLQAIRVADSPPPYEMVAAKPPPYSALFASAPPTDDVIRLANGTSHITRTYVPVHAPLQDPVSHKSSASPPTLSLARQESYDAGLPTYQEAVRYISLTAPVPRDSCK</sequence>
<dbReference type="AlphaFoldDB" id="A0A423THD1"/>
<reference evidence="3 4" key="2">
    <citation type="submission" date="2019-01" db="EMBL/GenBank/DDBJ databases">
        <title>The decoding of complex shrimp genome reveals the adaptation for benthos swimmer, frequently molting mechanism and breeding impact on genome.</title>
        <authorList>
            <person name="Sun Y."/>
            <person name="Gao Y."/>
            <person name="Yu Y."/>
        </authorList>
    </citation>
    <scope>NUCLEOTIDE SEQUENCE [LARGE SCALE GENOMIC DNA]</scope>
    <source>
        <tissue evidence="3">Muscle</tissue>
    </source>
</reference>
<gene>
    <name evidence="3" type="ORF">C7M84_005576</name>
</gene>
<dbReference type="Proteomes" id="UP000283509">
    <property type="component" value="Unassembled WGS sequence"/>
</dbReference>
<name>A0A423THD1_PENVA</name>
<feature type="compositionally biased region" description="Polar residues" evidence="1">
    <location>
        <begin position="207"/>
        <end position="220"/>
    </location>
</feature>
<keyword evidence="2" id="KW-0472">Membrane</keyword>